<protein>
    <submittedName>
        <fullName evidence="1">Uncharacterized protein</fullName>
    </submittedName>
</protein>
<comment type="caution">
    <text evidence="1">The sequence shown here is derived from an EMBL/GenBank/DDBJ whole genome shotgun (WGS) entry which is preliminary data.</text>
</comment>
<reference evidence="1 2" key="1">
    <citation type="submission" date="2024-02" db="EMBL/GenBank/DDBJ databases">
        <title>Comparative Genomic Analysis of Flavobacterium Species Causing Columnaris Disease of Freshwater Fish in Thailand: Insights into Virulence and Resistance Mechanisms.</title>
        <authorList>
            <person name="Nguyen D."/>
            <person name="Chokmangmeepisarn P."/>
            <person name="Khianchaikhan K."/>
            <person name="Morishita M."/>
            <person name="Bunnoy A."/>
            <person name="Rodkhum C."/>
        </authorList>
    </citation>
    <scope>NUCLEOTIDE SEQUENCE [LARGE SCALE GENOMIC DNA]</scope>
    <source>
        <strain evidence="1 2">KCRT2007</strain>
    </source>
</reference>
<evidence type="ECO:0000313" key="1">
    <source>
        <dbReference type="EMBL" id="MFK7049893.1"/>
    </source>
</evidence>
<accession>A0ABW8PPJ4</accession>
<keyword evidence="2" id="KW-1185">Reference proteome</keyword>
<proteinExistence type="predicted"/>
<evidence type="ECO:0000313" key="2">
    <source>
        <dbReference type="Proteomes" id="UP001621813"/>
    </source>
</evidence>
<name>A0ABW8PPJ4_9FLAO</name>
<organism evidence="1 2">
    <name type="scientific">Flavobacterium davisii</name>
    <dbReference type="NCBI Taxonomy" id="2906077"/>
    <lineage>
        <taxon>Bacteria</taxon>
        <taxon>Pseudomonadati</taxon>
        <taxon>Bacteroidota</taxon>
        <taxon>Flavobacteriia</taxon>
        <taxon>Flavobacteriales</taxon>
        <taxon>Flavobacteriaceae</taxon>
        <taxon>Flavobacterium</taxon>
    </lineage>
</organism>
<dbReference type="RefSeq" id="WP_405322654.1">
    <property type="nucleotide sequence ID" value="NZ_JAZGZR010000018.1"/>
</dbReference>
<dbReference type="EMBL" id="JAZGZR010000018">
    <property type="protein sequence ID" value="MFK7049893.1"/>
    <property type="molecule type" value="Genomic_DNA"/>
</dbReference>
<dbReference type="Proteomes" id="UP001621813">
    <property type="component" value="Unassembled WGS sequence"/>
</dbReference>
<sequence>MRDFVYLIFSNMSKESNNTVHIPTLQQIEREVFFANSVSEVSHDLDRGLVCFMNSIDADDLENRMSFLTSYWAIKRTLAVIQLKKNPEQCDDITCSFLL</sequence>
<gene>
    <name evidence="1" type="ORF">V3Q77_08325</name>
</gene>